<keyword evidence="1" id="KW-0812">Transmembrane</keyword>
<protein>
    <submittedName>
        <fullName evidence="2">Uncharacterized protein</fullName>
    </submittedName>
</protein>
<name>A0A445BQE5_ARAHY</name>
<comment type="caution">
    <text evidence="2">The sequence shown here is derived from an EMBL/GenBank/DDBJ whole genome shotgun (WGS) entry which is preliminary data.</text>
</comment>
<dbReference type="AlphaFoldDB" id="A0A445BQE5"/>
<reference evidence="2 3" key="1">
    <citation type="submission" date="2019-01" db="EMBL/GenBank/DDBJ databases">
        <title>Sequencing of cultivated peanut Arachis hypogaea provides insights into genome evolution and oil improvement.</title>
        <authorList>
            <person name="Chen X."/>
        </authorList>
    </citation>
    <scope>NUCLEOTIDE SEQUENCE [LARGE SCALE GENOMIC DNA]</scope>
    <source>
        <strain evidence="3">cv. Fuhuasheng</strain>
        <tissue evidence="2">Leaves</tissue>
    </source>
</reference>
<evidence type="ECO:0000256" key="1">
    <source>
        <dbReference type="SAM" id="Phobius"/>
    </source>
</evidence>
<keyword evidence="1" id="KW-0472">Membrane</keyword>
<evidence type="ECO:0000313" key="3">
    <source>
        <dbReference type="Proteomes" id="UP000289738"/>
    </source>
</evidence>
<dbReference type="Gramene" id="arahy.Tifrunner.gnm2.ann2.Ah09g013500.1">
    <property type="protein sequence ID" value="arahy.Tifrunner.gnm2.ann2.Ah09g013500.1-CDS-1"/>
    <property type="gene ID" value="arahy.Tifrunner.gnm2.ann2.Ah09g013500"/>
</dbReference>
<dbReference type="PANTHER" id="PTHR31549:SF191">
    <property type="entry name" value="DUF247 DOMAIN PROTEIN"/>
    <property type="match status" value="1"/>
</dbReference>
<dbReference type="InterPro" id="IPR004158">
    <property type="entry name" value="DUF247_pln"/>
</dbReference>
<accession>A0A445BQE5</accession>
<dbReference type="Pfam" id="PF03140">
    <property type="entry name" value="DUF247"/>
    <property type="match status" value="1"/>
</dbReference>
<gene>
    <name evidence="2" type="ORF">Ahy_A09g046657</name>
</gene>
<dbReference type="EMBL" id="SDMP01000009">
    <property type="protein sequence ID" value="RYR40910.1"/>
    <property type="molecule type" value="Genomic_DNA"/>
</dbReference>
<dbReference type="PANTHER" id="PTHR31549">
    <property type="entry name" value="PROTEIN, PUTATIVE (DUF247)-RELATED-RELATED"/>
    <property type="match status" value="1"/>
</dbReference>
<organism evidence="2 3">
    <name type="scientific">Arachis hypogaea</name>
    <name type="common">Peanut</name>
    <dbReference type="NCBI Taxonomy" id="3818"/>
    <lineage>
        <taxon>Eukaryota</taxon>
        <taxon>Viridiplantae</taxon>
        <taxon>Streptophyta</taxon>
        <taxon>Embryophyta</taxon>
        <taxon>Tracheophyta</taxon>
        <taxon>Spermatophyta</taxon>
        <taxon>Magnoliopsida</taxon>
        <taxon>eudicotyledons</taxon>
        <taxon>Gunneridae</taxon>
        <taxon>Pentapetalae</taxon>
        <taxon>rosids</taxon>
        <taxon>fabids</taxon>
        <taxon>Fabales</taxon>
        <taxon>Fabaceae</taxon>
        <taxon>Papilionoideae</taxon>
        <taxon>50 kb inversion clade</taxon>
        <taxon>dalbergioids sensu lato</taxon>
        <taxon>Dalbergieae</taxon>
        <taxon>Pterocarpus clade</taxon>
        <taxon>Arachis</taxon>
    </lineage>
</organism>
<dbReference type="OrthoDB" id="1849062at2759"/>
<keyword evidence="1" id="KW-1133">Transmembrane helix</keyword>
<proteinExistence type="predicted"/>
<dbReference type="Proteomes" id="UP000289738">
    <property type="component" value="Chromosome A09"/>
</dbReference>
<keyword evidence="3" id="KW-1185">Reference proteome</keyword>
<dbReference type="STRING" id="3818.A0A445BQE5"/>
<evidence type="ECO:0000313" key="2">
    <source>
        <dbReference type="EMBL" id="RYR40910.1"/>
    </source>
</evidence>
<feature type="transmembrane region" description="Helical" evidence="1">
    <location>
        <begin position="427"/>
        <end position="450"/>
    </location>
</feature>
<sequence length="455" mass="53101">MHPTIESTEEPGWLGSLRKRLEESEKQLTGEGNKVSRPKIQGIPAYMAEKVEFHRYYRPQIISLGQFHRRELETRQGELYKKAWAAMYIKHANLKFEDLFTELYEEDRLSSMRKEFYNHSRPYYDRDVIETFTVDGCCVLELLEKSDLSVDPEQELKISMDKLVRVHQDLLILDNQIPFESLRILCQDHERLQKCLCNFLQVHGIQTVPKLPRKKTQNEEVKVAVDGDDDEDPVHLLDYLRKALLMRDQHTFYKAINHKKMKRGSLHLRKYRIGTIRELKAAGIRVTKDSHNNSVYPSFKDGMLQLPELIVDGSTPHIFFNLVAFEMCPDFRNNFEVSSFLVFMSSLIDQPEDVKELRMAGIIINELANDKEVADLFNKMDTILVPETELFAHVRDQIHSHFESKRGRIRMLSWMGEASNTFFRSPWTIIALLAATLGLVLTFIQTWFAIHPKAS</sequence>